<evidence type="ECO:0000313" key="1">
    <source>
        <dbReference type="EMBL" id="CAA9531329.1"/>
    </source>
</evidence>
<accession>A0A6J4TSC5</accession>
<dbReference type="AlphaFoldDB" id="A0A6J4TSC5"/>
<reference evidence="1" key="1">
    <citation type="submission" date="2020-02" db="EMBL/GenBank/DDBJ databases">
        <authorList>
            <person name="Meier V. D."/>
        </authorList>
    </citation>
    <scope>NUCLEOTIDE SEQUENCE</scope>
    <source>
        <strain evidence="1">AVDCRST_MAG85</strain>
    </source>
</reference>
<sequence length="311" mass="34326">MRLFRRRDQEPDPPIPEWASFFDREEYRAFLGVVDLTLEALGHERTWGDGVVEIEVDGEPVQLGLSNLAQTLRGAPHEEWNGLAAAHFGAVTNQPDAGDMGVEEARAILKLRLWARDQLPENLELVAKPFADDLLVVLALDFPQSVTNAKPDHLAAWGLSEEQAFAIAERNTRAEPGLETEPAELGDGAVAWLTIGDSFFTASQVLWPEQTAGEIPPNGALVAVPNRHVAWIHPITDLRVVGVVTTSAQWAHGNFVDGPGSISPHLYWWRPGEVRRIQTEVTDDAVQITPPDEFVELLNQLGEQEPDDGPR</sequence>
<proteinExistence type="predicted"/>
<name>A0A6J4TSC5_9ACTN</name>
<gene>
    <name evidence="1" type="ORF">AVDCRST_MAG85-3703</name>
</gene>
<dbReference type="EMBL" id="CADCVT010000416">
    <property type="protein sequence ID" value="CAA9531329.1"/>
    <property type="molecule type" value="Genomic_DNA"/>
</dbReference>
<protein>
    <submittedName>
        <fullName evidence="1">Uncharacterized protein</fullName>
    </submittedName>
</protein>
<organism evidence="1">
    <name type="scientific">uncultured Solirubrobacteraceae bacterium</name>
    <dbReference type="NCBI Taxonomy" id="1162706"/>
    <lineage>
        <taxon>Bacteria</taxon>
        <taxon>Bacillati</taxon>
        <taxon>Actinomycetota</taxon>
        <taxon>Thermoleophilia</taxon>
        <taxon>Solirubrobacterales</taxon>
        <taxon>Solirubrobacteraceae</taxon>
        <taxon>environmental samples</taxon>
    </lineage>
</organism>